<dbReference type="AlphaFoldDB" id="A0A543I7G0"/>
<dbReference type="CDD" id="cd00060">
    <property type="entry name" value="FHA"/>
    <property type="match status" value="1"/>
</dbReference>
<evidence type="ECO:0008006" key="4">
    <source>
        <dbReference type="Google" id="ProtNLM"/>
    </source>
</evidence>
<sequence>MALRSPGPRFSRDLPPYRGVLAVDLERFTETPSVQLPRLVEAVPRVLETALRRSGLDWADRRFPQGTGDGYVLGLPAECTPQLLHPFLDVLQQVLQEENAELRAHGPGLRMRMRVSVHLGPLPDSRGNCAGDGVGKAMNDTHRLLDCRPLRDALARTDPDVTFVAAIVSQRVYADVVEAGFTALRQDQLIPVRAEVKNFSEDAWMHVPVPSGRALRDGFGGRPDTEAAIDEAAAARDEAPPAARDEAPAARRSREEGASRVQRTGDVAGISLQSDSVVNSTFVTNTVIAGVLGVHPAPDTEIDLARRHHTERLGVGRARELLRRRHMVVLAAAPGGCRTTALHLLDELSLETGISLLDVVKRWDRPSVGHLPLHSGCGYLLDLNSPATDRPDAAFAEDLAVHAARLVDRGSYLVITARPELWRDCRARAEPFTVALAAAPAADVPALAAGPRDAARLRVVDPDGDETEFPLAGRDEVRVGRPFGGETPDIAIDSDLVSREPSRLVRDRHCWWLHPCAKNPPLLGRRGAGDLERVAGPVRLEHGDVICVQVRPTRVDETRHWRLEFTDPLHTPIAFETPRGDAR</sequence>
<dbReference type="OrthoDB" id="3424167at2"/>
<dbReference type="EMBL" id="VFPO01000001">
    <property type="protein sequence ID" value="TQM66495.1"/>
    <property type="molecule type" value="Genomic_DNA"/>
</dbReference>
<dbReference type="SUPFAM" id="SSF49879">
    <property type="entry name" value="SMAD/FHA domain"/>
    <property type="match status" value="1"/>
</dbReference>
<evidence type="ECO:0000313" key="3">
    <source>
        <dbReference type="Proteomes" id="UP000316706"/>
    </source>
</evidence>
<comment type="caution">
    <text evidence="2">The sequence shown here is derived from an EMBL/GenBank/DDBJ whole genome shotgun (WGS) entry which is preliminary data.</text>
</comment>
<dbReference type="Gene3D" id="2.60.200.20">
    <property type="match status" value="1"/>
</dbReference>
<dbReference type="Proteomes" id="UP000316706">
    <property type="component" value="Unassembled WGS sequence"/>
</dbReference>
<accession>A0A543I7G0</accession>
<proteinExistence type="predicted"/>
<feature type="compositionally biased region" description="Basic and acidic residues" evidence="1">
    <location>
        <begin position="233"/>
        <end position="258"/>
    </location>
</feature>
<evidence type="ECO:0000256" key="1">
    <source>
        <dbReference type="SAM" id="MobiDB-lite"/>
    </source>
</evidence>
<feature type="region of interest" description="Disordered" evidence="1">
    <location>
        <begin position="233"/>
        <end position="262"/>
    </location>
</feature>
<protein>
    <recommendedName>
        <fullName evidence="4">Guanylate cyclase domain-containing protein</fullName>
    </recommendedName>
</protein>
<name>A0A543I7G0_9ACTN</name>
<keyword evidence="3" id="KW-1185">Reference proteome</keyword>
<evidence type="ECO:0000313" key="2">
    <source>
        <dbReference type="EMBL" id="TQM66495.1"/>
    </source>
</evidence>
<organism evidence="2 3">
    <name type="scientific">Actinomadura hallensis</name>
    <dbReference type="NCBI Taxonomy" id="337895"/>
    <lineage>
        <taxon>Bacteria</taxon>
        <taxon>Bacillati</taxon>
        <taxon>Actinomycetota</taxon>
        <taxon>Actinomycetes</taxon>
        <taxon>Streptosporangiales</taxon>
        <taxon>Thermomonosporaceae</taxon>
        <taxon>Actinomadura</taxon>
    </lineage>
</organism>
<dbReference type="InterPro" id="IPR008984">
    <property type="entry name" value="SMAD_FHA_dom_sf"/>
</dbReference>
<reference evidence="2 3" key="1">
    <citation type="submission" date="2019-06" db="EMBL/GenBank/DDBJ databases">
        <title>Sequencing the genomes of 1000 actinobacteria strains.</title>
        <authorList>
            <person name="Klenk H.-P."/>
        </authorList>
    </citation>
    <scope>NUCLEOTIDE SEQUENCE [LARGE SCALE GENOMIC DNA]</scope>
    <source>
        <strain evidence="2 3">DSM 45043</strain>
    </source>
</reference>
<dbReference type="RefSeq" id="WP_141965588.1">
    <property type="nucleotide sequence ID" value="NZ_VFPO01000001.1"/>
</dbReference>
<gene>
    <name evidence="2" type="ORF">FHX41_0069</name>
</gene>